<reference evidence="2 3" key="1">
    <citation type="journal article" date="2018" name="Evol. Lett.">
        <title>Horizontal gene cluster transfer increased hallucinogenic mushroom diversity.</title>
        <authorList>
            <person name="Reynolds H.T."/>
            <person name="Vijayakumar V."/>
            <person name="Gluck-Thaler E."/>
            <person name="Korotkin H.B."/>
            <person name="Matheny P.B."/>
            <person name="Slot J.C."/>
        </authorList>
    </citation>
    <scope>NUCLEOTIDE SEQUENCE [LARGE SCALE GENOMIC DNA]</scope>
    <source>
        <strain evidence="2 3">2629</strain>
    </source>
</reference>
<dbReference type="InParanoid" id="A0A409YLR4"/>
<sequence length="510" mass="56113">MSTLPISINSISSLTTAVINYDPQLLSTAVTELMKILSPLISSGNGLDEEISKSLKGVKDQFVQAVHHMCITIKHTVLGLSLLCSLLTVSPSKLKPLSISKQLHHIAEDFLAGNACATDSLEQYRALRMDVENQFDLLAQKFGEESVINVSGNSSTTTSTLKTLRTTITRRLHESENVSSATVDILTGINNLLRKFLEDESFSLSNPLATAPLFSPDMLRTTWTELRGRFLFFEVELRRPMLTFEMGYILGAADSSRELEEDKLARKTQFPEVLIKLQGIPEDSGTSPTSNLPPREKLISVGIPKTSGVCTIYVEHCENEQPGTTGVRAIFSIPVPDTRSRLKSVCVRASVTHASSDSPTCALKNRSTTVEQIILDPNFEPPNCKPVFTSSQPTQSTLEWMFLKPFLRLGWKSAPILPTQLALSFDLVHSTHVKLQLSVVFRFRRRLFGGISDVVNAQVQVEPRSTTAEMSLAAARTTVIDEAKRTDKQHDGQPSALPVSVPVTQPSEVP</sequence>
<proteinExistence type="predicted"/>
<gene>
    <name evidence="2" type="ORF">CVT24_008312</name>
</gene>
<feature type="region of interest" description="Disordered" evidence="1">
    <location>
        <begin position="483"/>
        <end position="510"/>
    </location>
</feature>
<dbReference type="OrthoDB" id="3112947at2759"/>
<evidence type="ECO:0000313" key="3">
    <source>
        <dbReference type="Proteomes" id="UP000284842"/>
    </source>
</evidence>
<dbReference type="EMBL" id="NHTK01001004">
    <property type="protein sequence ID" value="PPR03968.1"/>
    <property type="molecule type" value="Genomic_DNA"/>
</dbReference>
<dbReference type="AlphaFoldDB" id="A0A409YLR4"/>
<organism evidence="2 3">
    <name type="scientific">Panaeolus cyanescens</name>
    <dbReference type="NCBI Taxonomy" id="181874"/>
    <lineage>
        <taxon>Eukaryota</taxon>
        <taxon>Fungi</taxon>
        <taxon>Dikarya</taxon>
        <taxon>Basidiomycota</taxon>
        <taxon>Agaricomycotina</taxon>
        <taxon>Agaricomycetes</taxon>
        <taxon>Agaricomycetidae</taxon>
        <taxon>Agaricales</taxon>
        <taxon>Agaricineae</taxon>
        <taxon>Galeropsidaceae</taxon>
        <taxon>Panaeolus</taxon>
    </lineage>
</organism>
<evidence type="ECO:0000256" key="1">
    <source>
        <dbReference type="SAM" id="MobiDB-lite"/>
    </source>
</evidence>
<dbReference type="Proteomes" id="UP000284842">
    <property type="component" value="Unassembled WGS sequence"/>
</dbReference>
<keyword evidence="3" id="KW-1185">Reference proteome</keyword>
<name>A0A409YLR4_9AGAR</name>
<evidence type="ECO:0000313" key="2">
    <source>
        <dbReference type="EMBL" id="PPR03968.1"/>
    </source>
</evidence>
<accession>A0A409YLR4</accession>
<comment type="caution">
    <text evidence="2">The sequence shown here is derived from an EMBL/GenBank/DDBJ whole genome shotgun (WGS) entry which is preliminary data.</text>
</comment>
<protein>
    <submittedName>
        <fullName evidence="2">Uncharacterized protein</fullName>
    </submittedName>
</protein>